<dbReference type="Gene3D" id="3.10.350.10">
    <property type="entry name" value="LysM domain"/>
    <property type="match status" value="1"/>
</dbReference>
<dbReference type="Pfam" id="PF01476">
    <property type="entry name" value="LysM"/>
    <property type="match status" value="1"/>
</dbReference>
<dbReference type="SMART" id="SM00257">
    <property type="entry name" value="LysM"/>
    <property type="match status" value="1"/>
</dbReference>
<dbReference type="InterPro" id="IPR036779">
    <property type="entry name" value="LysM_dom_sf"/>
</dbReference>
<name>A0A229UNA2_9BACL</name>
<reference evidence="3 4" key="1">
    <citation type="submission" date="2017-07" db="EMBL/GenBank/DDBJ databases">
        <title>Genome sequencing and assembly of Paenibacillus rigui.</title>
        <authorList>
            <person name="Mayilraj S."/>
        </authorList>
    </citation>
    <scope>NUCLEOTIDE SEQUENCE [LARGE SCALE GENOMIC DNA]</scope>
    <source>
        <strain evidence="3 4">JCM 16352</strain>
    </source>
</reference>
<protein>
    <recommendedName>
        <fullName evidence="2">LysM domain-containing protein</fullName>
    </recommendedName>
</protein>
<dbReference type="PROSITE" id="PS51782">
    <property type="entry name" value="LYSM"/>
    <property type="match status" value="1"/>
</dbReference>
<organism evidence="3 4">
    <name type="scientific">Paenibacillus rigui</name>
    <dbReference type="NCBI Taxonomy" id="554312"/>
    <lineage>
        <taxon>Bacteria</taxon>
        <taxon>Bacillati</taxon>
        <taxon>Bacillota</taxon>
        <taxon>Bacilli</taxon>
        <taxon>Bacillales</taxon>
        <taxon>Paenibacillaceae</taxon>
        <taxon>Paenibacillus</taxon>
    </lineage>
</organism>
<accession>A0A229UNA2</accession>
<gene>
    <name evidence="3" type="ORF">CF651_18720</name>
</gene>
<feature type="domain" description="LysM" evidence="2">
    <location>
        <begin position="41"/>
        <end position="86"/>
    </location>
</feature>
<proteinExistence type="predicted"/>
<evidence type="ECO:0000259" key="2">
    <source>
        <dbReference type="PROSITE" id="PS51782"/>
    </source>
</evidence>
<comment type="caution">
    <text evidence="3">The sequence shown here is derived from an EMBL/GenBank/DDBJ whole genome shotgun (WGS) entry which is preliminary data.</text>
</comment>
<feature type="region of interest" description="Disordered" evidence="1">
    <location>
        <begin position="90"/>
        <end position="136"/>
    </location>
</feature>
<feature type="compositionally biased region" description="Basic residues" evidence="1">
    <location>
        <begin position="102"/>
        <end position="115"/>
    </location>
</feature>
<dbReference type="AlphaFoldDB" id="A0A229UNA2"/>
<dbReference type="EMBL" id="NMQW01000025">
    <property type="protein sequence ID" value="OXM84936.1"/>
    <property type="molecule type" value="Genomic_DNA"/>
</dbReference>
<dbReference type="InterPro" id="IPR018392">
    <property type="entry name" value="LysM"/>
</dbReference>
<dbReference type="Proteomes" id="UP000215509">
    <property type="component" value="Unassembled WGS sequence"/>
</dbReference>
<dbReference type="SUPFAM" id="SSF54106">
    <property type="entry name" value="LysM domain"/>
    <property type="match status" value="1"/>
</dbReference>
<dbReference type="CDD" id="cd00118">
    <property type="entry name" value="LysM"/>
    <property type="match status" value="1"/>
</dbReference>
<evidence type="ECO:0000256" key="1">
    <source>
        <dbReference type="SAM" id="MobiDB-lite"/>
    </source>
</evidence>
<evidence type="ECO:0000313" key="3">
    <source>
        <dbReference type="EMBL" id="OXM84936.1"/>
    </source>
</evidence>
<evidence type="ECO:0000313" key="4">
    <source>
        <dbReference type="Proteomes" id="UP000215509"/>
    </source>
</evidence>
<feature type="compositionally biased region" description="Basic residues" evidence="1">
    <location>
        <begin position="122"/>
        <end position="136"/>
    </location>
</feature>
<sequence>MGRRRAPSRPMQHILRQMPIVRGGIPLRIASHKSLLKLQGRFYVVQFSDSLYLISQRFGVSVSDLLTYNDQLQGSSTLFPGEILYIPEPMSNTLRRGTEKHQSKHLSKHISKHLSKPGSGRHQSKQHGSKKRLSRP</sequence>
<keyword evidence="4" id="KW-1185">Reference proteome</keyword>